<dbReference type="InParanoid" id="B4D3T2"/>
<dbReference type="AlphaFoldDB" id="B4D3T2"/>
<organism evidence="2 3">
    <name type="scientific">Chthoniobacter flavus Ellin428</name>
    <dbReference type="NCBI Taxonomy" id="497964"/>
    <lineage>
        <taxon>Bacteria</taxon>
        <taxon>Pseudomonadati</taxon>
        <taxon>Verrucomicrobiota</taxon>
        <taxon>Spartobacteria</taxon>
        <taxon>Chthoniobacterales</taxon>
        <taxon>Chthoniobacteraceae</taxon>
        <taxon>Chthoniobacter</taxon>
    </lineage>
</organism>
<sequence>MLRPPHMTAPSVPRSAYDQVDGLLYFARMLDKIRLHARGELREDFHGNLGKGADHWCVGFLHVDYETLTHRVLEGGSDEEVLNWCHAKGRSLNDVDRLVWNQFIKKLGWNDFATPRLEVLKTQSGFADRGDIQTMMEYFEVDEGRKP</sequence>
<dbReference type="STRING" id="497964.CfE428DRAFT_3570"/>
<dbReference type="EMBL" id="ABVL01000010">
    <property type="protein sequence ID" value="EDY18912.1"/>
    <property type="molecule type" value="Genomic_DNA"/>
</dbReference>
<feature type="domain" description="DUF5069" evidence="1">
    <location>
        <begin position="12"/>
        <end position="145"/>
    </location>
</feature>
<reference evidence="2 3" key="1">
    <citation type="journal article" date="2011" name="J. Bacteriol.">
        <title>Genome sequence of Chthoniobacter flavus Ellin428, an aerobic heterotrophic soil bacterium.</title>
        <authorList>
            <person name="Kant R."/>
            <person name="van Passel M.W."/>
            <person name="Palva A."/>
            <person name="Lucas S."/>
            <person name="Lapidus A."/>
            <person name="Glavina Del Rio T."/>
            <person name="Dalin E."/>
            <person name="Tice H."/>
            <person name="Bruce D."/>
            <person name="Goodwin L."/>
            <person name="Pitluck S."/>
            <person name="Larimer F.W."/>
            <person name="Land M.L."/>
            <person name="Hauser L."/>
            <person name="Sangwan P."/>
            <person name="de Vos W.M."/>
            <person name="Janssen P.H."/>
            <person name="Smidt H."/>
        </authorList>
    </citation>
    <scope>NUCLEOTIDE SEQUENCE [LARGE SCALE GENOMIC DNA]</scope>
    <source>
        <strain evidence="2 3">Ellin428</strain>
    </source>
</reference>
<dbReference type="Pfam" id="PF16798">
    <property type="entry name" value="DUF5069"/>
    <property type="match status" value="1"/>
</dbReference>
<gene>
    <name evidence="2" type="ORF">CfE428DRAFT_3570</name>
</gene>
<evidence type="ECO:0000313" key="2">
    <source>
        <dbReference type="EMBL" id="EDY18912.1"/>
    </source>
</evidence>
<dbReference type="InterPro" id="IPR031849">
    <property type="entry name" value="DUF5069"/>
</dbReference>
<evidence type="ECO:0000259" key="1">
    <source>
        <dbReference type="Pfam" id="PF16798"/>
    </source>
</evidence>
<evidence type="ECO:0000313" key="3">
    <source>
        <dbReference type="Proteomes" id="UP000005824"/>
    </source>
</evidence>
<name>B4D3T2_9BACT</name>
<accession>B4D3T2</accession>
<proteinExistence type="predicted"/>
<comment type="caution">
    <text evidence="2">The sequence shown here is derived from an EMBL/GenBank/DDBJ whole genome shotgun (WGS) entry which is preliminary data.</text>
</comment>
<keyword evidence="3" id="KW-1185">Reference proteome</keyword>
<protein>
    <recommendedName>
        <fullName evidence="1">DUF5069 domain-containing protein</fullName>
    </recommendedName>
</protein>
<dbReference type="Proteomes" id="UP000005824">
    <property type="component" value="Unassembled WGS sequence"/>
</dbReference>
<dbReference type="eggNOG" id="ENOG50340H0">
    <property type="taxonomic scope" value="Bacteria"/>
</dbReference>